<feature type="domain" description="Serine hydrolase" evidence="2">
    <location>
        <begin position="7"/>
        <end position="193"/>
    </location>
</feature>
<dbReference type="GO" id="GO:0005634">
    <property type="term" value="C:nucleus"/>
    <property type="evidence" value="ECO:0007669"/>
    <property type="project" value="TreeGrafter"/>
</dbReference>
<dbReference type="Pfam" id="PF03959">
    <property type="entry name" value="FSH1"/>
    <property type="match status" value="1"/>
</dbReference>
<comment type="caution">
    <text evidence="3">The sequence shown here is derived from an EMBL/GenBank/DDBJ whole genome shotgun (WGS) entry which is preliminary data.</text>
</comment>
<evidence type="ECO:0000313" key="4">
    <source>
        <dbReference type="Proteomes" id="UP000612746"/>
    </source>
</evidence>
<dbReference type="AlphaFoldDB" id="A0A8H7U8P8"/>
<evidence type="ECO:0000256" key="1">
    <source>
        <dbReference type="ARBA" id="ARBA00022801"/>
    </source>
</evidence>
<dbReference type="PANTHER" id="PTHR48070">
    <property type="entry name" value="ESTERASE OVCA2"/>
    <property type="match status" value="1"/>
</dbReference>
<dbReference type="OrthoDB" id="414698at2759"/>
<dbReference type="InterPro" id="IPR029058">
    <property type="entry name" value="AB_hydrolase_fold"/>
</dbReference>
<dbReference type="EMBL" id="JAEPRA010000018">
    <property type="protein sequence ID" value="KAG2173570.1"/>
    <property type="molecule type" value="Genomic_DNA"/>
</dbReference>
<dbReference type="GO" id="GO:0005737">
    <property type="term" value="C:cytoplasm"/>
    <property type="evidence" value="ECO:0007669"/>
    <property type="project" value="TreeGrafter"/>
</dbReference>
<keyword evidence="4" id="KW-1185">Reference proteome</keyword>
<dbReference type="SUPFAM" id="SSF53474">
    <property type="entry name" value="alpha/beta-Hydrolases"/>
    <property type="match status" value="1"/>
</dbReference>
<proteinExistence type="predicted"/>
<protein>
    <recommendedName>
        <fullName evidence="2">Serine hydrolase domain-containing protein</fullName>
    </recommendedName>
</protein>
<dbReference type="Proteomes" id="UP000612746">
    <property type="component" value="Unassembled WGS sequence"/>
</dbReference>
<organism evidence="3 4">
    <name type="scientific">Umbelopsis vinacea</name>
    <dbReference type="NCBI Taxonomy" id="44442"/>
    <lineage>
        <taxon>Eukaryota</taxon>
        <taxon>Fungi</taxon>
        <taxon>Fungi incertae sedis</taxon>
        <taxon>Mucoromycota</taxon>
        <taxon>Mucoromycotina</taxon>
        <taxon>Umbelopsidomycetes</taxon>
        <taxon>Umbelopsidales</taxon>
        <taxon>Umbelopsidaceae</taxon>
        <taxon>Umbelopsis</taxon>
    </lineage>
</organism>
<evidence type="ECO:0000259" key="2">
    <source>
        <dbReference type="Pfam" id="PF03959"/>
    </source>
</evidence>
<dbReference type="Gene3D" id="3.40.50.1820">
    <property type="entry name" value="alpha/beta hydrolase"/>
    <property type="match status" value="1"/>
</dbReference>
<keyword evidence="1" id="KW-0378">Hydrolase</keyword>
<accession>A0A8H7U8P8</accession>
<dbReference type="PANTHER" id="PTHR48070:SF6">
    <property type="entry name" value="ESTERASE OVCA2"/>
    <property type="match status" value="1"/>
</dbReference>
<dbReference type="InterPro" id="IPR005645">
    <property type="entry name" value="FSH-like_dom"/>
</dbReference>
<gene>
    <name evidence="3" type="ORF">INT44_007161</name>
</gene>
<dbReference type="GO" id="GO:0016787">
    <property type="term" value="F:hydrolase activity"/>
    <property type="evidence" value="ECO:0007669"/>
    <property type="project" value="UniProtKB-KW"/>
</dbReference>
<evidence type="ECO:0000313" key="3">
    <source>
        <dbReference type="EMBL" id="KAG2173570.1"/>
    </source>
</evidence>
<reference evidence="3" key="1">
    <citation type="submission" date="2020-12" db="EMBL/GenBank/DDBJ databases">
        <title>Metabolic potential, ecology and presence of endohyphal bacteria is reflected in genomic diversity of Mucoromycotina.</title>
        <authorList>
            <person name="Muszewska A."/>
            <person name="Okrasinska A."/>
            <person name="Steczkiewicz K."/>
            <person name="Drgas O."/>
            <person name="Orlowska M."/>
            <person name="Perlinska-Lenart U."/>
            <person name="Aleksandrzak-Piekarczyk T."/>
            <person name="Szatraj K."/>
            <person name="Zielenkiewicz U."/>
            <person name="Pilsyk S."/>
            <person name="Malc E."/>
            <person name="Mieczkowski P."/>
            <person name="Kruszewska J.S."/>
            <person name="Biernat P."/>
            <person name="Pawlowska J."/>
        </authorList>
    </citation>
    <scope>NUCLEOTIDE SEQUENCE</scope>
    <source>
        <strain evidence="3">WA0000051536</strain>
    </source>
</reference>
<name>A0A8H7U8P8_9FUNG</name>
<dbReference type="InterPro" id="IPR050593">
    <property type="entry name" value="LovG"/>
</dbReference>
<sequence>MTPPQSSKLRILCLHGWMQNTEVMTRNMGALINRFKDSIEFVIPNGTFELPTSMKPGRPTNTPLAAWMIPKISGDGDLVELEGFTETVEALVQLLGDQGPFDGILGFSQGAGLAVILMSILSHDPWRQRYHVPEHVQSFRLGVILSGFMLYTPAYTEFYQQGKITAPTLHVYSRQDDIISIDRSLQLIDNMFTDAVHASHDLGTPGGLMFGVWPLWRLNDVIVAKYCPLRPPVVIPQLLTIP</sequence>